<dbReference type="PROSITE" id="PS51782">
    <property type="entry name" value="LYSM"/>
    <property type="match status" value="1"/>
</dbReference>
<comment type="caution">
    <text evidence="12">The sequence shown here is derived from an EMBL/GenBank/DDBJ whole genome shotgun (WGS) entry which is preliminary data.</text>
</comment>
<evidence type="ECO:0000259" key="11">
    <source>
        <dbReference type="PROSITE" id="PS52029"/>
    </source>
</evidence>
<evidence type="ECO:0000256" key="2">
    <source>
        <dbReference type="ARBA" id="ARBA00005992"/>
    </source>
</evidence>
<evidence type="ECO:0000259" key="10">
    <source>
        <dbReference type="PROSITE" id="PS51782"/>
    </source>
</evidence>
<dbReference type="PANTHER" id="PTHR30582">
    <property type="entry name" value="L,D-TRANSPEPTIDASE"/>
    <property type="match status" value="1"/>
</dbReference>
<evidence type="ECO:0000256" key="7">
    <source>
        <dbReference type="ARBA" id="ARBA00022984"/>
    </source>
</evidence>
<gene>
    <name evidence="12" type="ORF">A3G33_05545</name>
</gene>
<dbReference type="EMBL" id="MHFR01000015">
    <property type="protein sequence ID" value="OGW99090.1"/>
    <property type="molecule type" value="Genomic_DNA"/>
</dbReference>
<keyword evidence="5" id="KW-0378">Hydrolase</keyword>
<name>A0A1G1L1Q8_9BACT</name>
<dbReference type="InterPro" id="IPR038063">
    <property type="entry name" value="Transpep_catalytic_dom"/>
</dbReference>
<dbReference type="InterPro" id="IPR005490">
    <property type="entry name" value="LD_TPept_cat_dom"/>
</dbReference>
<dbReference type="UniPathway" id="UPA00219"/>
<dbReference type="GO" id="GO:0071555">
    <property type="term" value="P:cell wall organization"/>
    <property type="evidence" value="ECO:0007669"/>
    <property type="project" value="UniProtKB-UniRule"/>
</dbReference>
<dbReference type="PANTHER" id="PTHR30582:SF24">
    <property type="entry name" value="L,D-TRANSPEPTIDASE ERFK_SRFK-RELATED"/>
    <property type="match status" value="1"/>
</dbReference>
<keyword evidence="8 9" id="KW-0961">Cell wall biogenesis/degradation</keyword>
<evidence type="ECO:0000256" key="1">
    <source>
        <dbReference type="ARBA" id="ARBA00004752"/>
    </source>
</evidence>
<evidence type="ECO:0000313" key="13">
    <source>
        <dbReference type="Proteomes" id="UP000178187"/>
    </source>
</evidence>
<dbReference type="Gene3D" id="3.10.350.10">
    <property type="entry name" value="LysM domain"/>
    <property type="match status" value="1"/>
</dbReference>
<dbReference type="GO" id="GO:0018104">
    <property type="term" value="P:peptidoglycan-protein cross-linking"/>
    <property type="evidence" value="ECO:0007669"/>
    <property type="project" value="TreeGrafter"/>
</dbReference>
<comment type="similarity">
    <text evidence="2">Belongs to the YkuD family.</text>
</comment>
<dbReference type="InterPro" id="IPR036779">
    <property type="entry name" value="LysM_dom_sf"/>
</dbReference>
<keyword evidence="3" id="KW-0328">Glycosyltransferase</keyword>
<dbReference type="GO" id="GO:0071972">
    <property type="term" value="F:peptidoglycan L,D-transpeptidase activity"/>
    <property type="evidence" value="ECO:0007669"/>
    <property type="project" value="TreeGrafter"/>
</dbReference>
<proteinExistence type="inferred from homology"/>
<keyword evidence="7 9" id="KW-0573">Peptidoglycan synthesis</keyword>
<dbReference type="Pfam" id="PF03734">
    <property type="entry name" value="YkuD"/>
    <property type="match status" value="1"/>
</dbReference>
<comment type="pathway">
    <text evidence="1 9">Cell wall biogenesis; peptidoglycan biosynthesis.</text>
</comment>
<evidence type="ECO:0000256" key="8">
    <source>
        <dbReference type="ARBA" id="ARBA00023316"/>
    </source>
</evidence>
<dbReference type="AlphaFoldDB" id="A0A1G1L1Q8"/>
<dbReference type="GO" id="GO:0005576">
    <property type="term" value="C:extracellular region"/>
    <property type="evidence" value="ECO:0007669"/>
    <property type="project" value="TreeGrafter"/>
</dbReference>
<dbReference type="GO" id="GO:0016757">
    <property type="term" value="F:glycosyltransferase activity"/>
    <property type="evidence" value="ECO:0007669"/>
    <property type="project" value="UniProtKB-KW"/>
</dbReference>
<dbReference type="SUPFAM" id="SSF141523">
    <property type="entry name" value="L,D-transpeptidase catalytic domain-like"/>
    <property type="match status" value="1"/>
</dbReference>
<sequence>MKKQIRFLTSLFVLMLWIPILAHAEGKAVSRNPISAEKIQKTIADAELLENKGDLLEAKKRLTILFRHDLEKSDKKKVKKALESINMKILFSPIETSGSLIYTVQEGDSLHKIAKKYGTTIGLIKRTNHLTKDVIRPGMKFKIIKGKFSILIDKSDNKLKLFCDDELIKTYSVTTGANNSTPIGTFTIEMKLENPTWYTTGAIVPPNSPENVLGTRWMGFSIPEYGIHGTTEPEAIGKQTSKGCVRMRNEEVEELYDIVPLKTTVTVVD</sequence>
<dbReference type="GO" id="GO:0008360">
    <property type="term" value="P:regulation of cell shape"/>
    <property type="evidence" value="ECO:0007669"/>
    <property type="project" value="UniProtKB-UniRule"/>
</dbReference>
<dbReference type="SMART" id="SM00257">
    <property type="entry name" value="LysM"/>
    <property type="match status" value="1"/>
</dbReference>
<dbReference type="CDD" id="cd16913">
    <property type="entry name" value="YkuD_like"/>
    <property type="match status" value="1"/>
</dbReference>
<keyword evidence="4" id="KW-0808">Transferase</keyword>
<dbReference type="InterPro" id="IPR050979">
    <property type="entry name" value="LD-transpeptidase"/>
</dbReference>
<feature type="domain" description="LysM" evidence="10">
    <location>
        <begin position="100"/>
        <end position="143"/>
    </location>
</feature>
<evidence type="ECO:0000256" key="3">
    <source>
        <dbReference type="ARBA" id="ARBA00022676"/>
    </source>
</evidence>
<evidence type="ECO:0000256" key="5">
    <source>
        <dbReference type="ARBA" id="ARBA00022801"/>
    </source>
</evidence>
<protein>
    <submittedName>
        <fullName evidence="12">Uncharacterized protein</fullName>
    </submittedName>
</protein>
<accession>A0A1G1L1Q8</accession>
<dbReference type="Pfam" id="PF01476">
    <property type="entry name" value="LysM"/>
    <property type="match status" value="1"/>
</dbReference>
<feature type="active site" description="Nucleophile" evidence="9">
    <location>
        <position position="244"/>
    </location>
</feature>
<dbReference type="InterPro" id="IPR018392">
    <property type="entry name" value="LysM"/>
</dbReference>
<dbReference type="SUPFAM" id="SSF54106">
    <property type="entry name" value="LysM domain"/>
    <property type="match status" value="1"/>
</dbReference>
<keyword evidence="6 9" id="KW-0133">Cell shape</keyword>
<evidence type="ECO:0000256" key="9">
    <source>
        <dbReference type="PROSITE-ProRule" id="PRU01373"/>
    </source>
</evidence>
<dbReference type="Gene3D" id="2.40.440.10">
    <property type="entry name" value="L,D-transpeptidase catalytic domain-like"/>
    <property type="match status" value="1"/>
</dbReference>
<reference evidence="12 13" key="1">
    <citation type="journal article" date="2016" name="Nat. Commun.">
        <title>Thousands of microbial genomes shed light on interconnected biogeochemical processes in an aquifer system.</title>
        <authorList>
            <person name="Anantharaman K."/>
            <person name="Brown C.T."/>
            <person name="Hug L.A."/>
            <person name="Sharon I."/>
            <person name="Castelle C.J."/>
            <person name="Probst A.J."/>
            <person name="Thomas B.C."/>
            <person name="Singh A."/>
            <person name="Wilkins M.J."/>
            <person name="Karaoz U."/>
            <person name="Brodie E.L."/>
            <person name="Williams K.H."/>
            <person name="Hubbard S.S."/>
            <person name="Banfield J.F."/>
        </authorList>
    </citation>
    <scope>NUCLEOTIDE SEQUENCE [LARGE SCALE GENOMIC DNA]</scope>
</reference>
<evidence type="ECO:0000256" key="6">
    <source>
        <dbReference type="ARBA" id="ARBA00022960"/>
    </source>
</evidence>
<organism evidence="12 13">
    <name type="scientific">Candidatus Danuiimicrobium aquiferis</name>
    <dbReference type="NCBI Taxonomy" id="1801832"/>
    <lineage>
        <taxon>Bacteria</taxon>
        <taxon>Pseudomonadati</taxon>
        <taxon>Candidatus Omnitrophota</taxon>
        <taxon>Candidatus Danuiimicrobium</taxon>
    </lineage>
</organism>
<dbReference type="CDD" id="cd00118">
    <property type="entry name" value="LysM"/>
    <property type="match status" value="1"/>
</dbReference>
<evidence type="ECO:0000313" key="12">
    <source>
        <dbReference type="EMBL" id="OGW99090.1"/>
    </source>
</evidence>
<evidence type="ECO:0000256" key="4">
    <source>
        <dbReference type="ARBA" id="ARBA00022679"/>
    </source>
</evidence>
<dbReference type="PROSITE" id="PS52029">
    <property type="entry name" value="LD_TPASE"/>
    <property type="match status" value="1"/>
</dbReference>
<feature type="domain" description="L,D-TPase catalytic" evidence="11">
    <location>
        <begin position="148"/>
        <end position="268"/>
    </location>
</feature>
<feature type="active site" description="Proton donor/acceptor" evidence="9">
    <location>
        <position position="228"/>
    </location>
</feature>
<dbReference type="Proteomes" id="UP000178187">
    <property type="component" value="Unassembled WGS sequence"/>
</dbReference>